<proteinExistence type="predicted"/>
<evidence type="ECO:0000313" key="2">
    <source>
        <dbReference type="EMBL" id="KAF4715219.1"/>
    </source>
</evidence>
<gene>
    <name evidence="2" type="ORF">FOZ62_003236</name>
</gene>
<sequence>MGNKRGERRKRMIARQREDHEATRDKLQKLQTELSGNSNKIEYDIHPGQGSENFRAYQNLQPQTETYVQAVLVDDDVDEGSSFDAYERVAMLTADLECTLMRFDLTSKKLEKTRCELKDAEAQLIREKKELVQAKEVCDSERSQKERAIARMKQSEATVRDVEEKMQAELTQALNAHKSEIHVRQQAERDAEAQKKAARDAHEKALQSEGRIEALGEELHGLRREIEDLRQAKADLAQQTGMLDLKSAEVTAAQGELDTTKKELAEARRIHDTQNLQIEALSAHIAALKAAHEATLRIQDSIGESPESVNDQPSETEVDSLQPSSASTLTASLLVKPKARAAAKAAAKQKPRPKSRAGAKAKPGVSGPPTPGRRSNRLQGRTPPSSSSSSCSKRSFQDKQCISTKRVRTADYGVIGSEVKGLKGGKQPEMQSEQ</sequence>
<evidence type="ECO:0000313" key="3">
    <source>
        <dbReference type="Proteomes" id="UP000574390"/>
    </source>
</evidence>
<feature type="compositionally biased region" description="Basic and acidic residues" evidence="1">
    <location>
        <begin position="15"/>
        <end position="25"/>
    </location>
</feature>
<reference evidence="2 3" key="1">
    <citation type="submission" date="2020-04" db="EMBL/GenBank/DDBJ databases">
        <title>Perkinsus olseni comparative genomics.</title>
        <authorList>
            <person name="Bogema D.R."/>
        </authorList>
    </citation>
    <scope>NUCLEOTIDE SEQUENCE [LARGE SCALE GENOMIC DNA]</scope>
    <source>
        <strain evidence="2">ATCC PRA-205</strain>
    </source>
</reference>
<organism evidence="2 3">
    <name type="scientific">Perkinsus olseni</name>
    <name type="common">Perkinsus atlanticus</name>
    <dbReference type="NCBI Taxonomy" id="32597"/>
    <lineage>
        <taxon>Eukaryota</taxon>
        <taxon>Sar</taxon>
        <taxon>Alveolata</taxon>
        <taxon>Perkinsozoa</taxon>
        <taxon>Perkinsea</taxon>
        <taxon>Perkinsida</taxon>
        <taxon>Perkinsidae</taxon>
        <taxon>Perkinsus</taxon>
    </lineage>
</organism>
<feature type="compositionally biased region" description="Low complexity" evidence="1">
    <location>
        <begin position="385"/>
        <end position="394"/>
    </location>
</feature>
<dbReference type="Proteomes" id="UP000574390">
    <property type="component" value="Unassembled WGS sequence"/>
</dbReference>
<feature type="compositionally biased region" description="Basic residues" evidence="1">
    <location>
        <begin position="1"/>
        <end position="14"/>
    </location>
</feature>
<feature type="region of interest" description="Disordered" evidence="1">
    <location>
        <begin position="304"/>
        <end position="325"/>
    </location>
</feature>
<evidence type="ECO:0000256" key="1">
    <source>
        <dbReference type="SAM" id="MobiDB-lite"/>
    </source>
</evidence>
<feature type="compositionally biased region" description="Polar residues" evidence="1">
    <location>
        <begin position="307"/>
        <end position="323"/>
    </location>
</feature>
<feature type="region of interest" description="Disordered" evidence="1">
    <location>
        <begin position="340"/>
        <end position="434"/>
    </location>
</feature>
<feature type="region of interest" description="Disordered" evidence="1">
    <location>
        <begin position="180"/>
        <end position="199"/>
    </location>
</feature>
<comment type="caution">
    <text evidence="2">The sequence shown here is derived from an EMBL/GenBank/DDBJ whole genome shotgun (WGS) entry which is preliminary data.</text>
</comment>
<feature type="region of interest" description="Disordered" evidence="1">
    <location>
        <begin position="1"/>
        <end position="25"/>
    </location>
</feature>
<protein>
    <submittedName>
        <fullName evidence="2">Uncharacterized protein</fullName>
    </submittedName>
</protein>
<dbReference type="EMBL" id="JABANM010025027">
    <property type="protein sequence ID" value="KAF4715219.1"/>
    <property type="molecule type" value="Genomic_DNA"/>
</dbReference>
<name>A0A7J6R2T8_PEROL</name>
<dbReference type="AlphaFoldDB" id="A0A7J6R2T8"/>
<feature type="compositionally biased region" description="Basic residues" evidence="1">
    <location>
        <begin position="340"/>
        <end position="359"/>
    </location>
</feature>
<accession>A0A7J6R2T8</accession>